<feature type="compositionally biased region" description="Low complexity" evidence="1">
    <location>
        <begin position="165"/>
        <end position="185"/>
    </location>
</feature>
<keyword evidence="2" id="KW-1133">Transmembrane helix</keyword>
<dbReference type="RefSeq" id="WP_237383122.1">
    <property type="nucleotide sequence ID" value="NZ_CP071793.1"/>
</dbReference>
<feature type="compositionally biased region" description="Basic and acidic residues" evidence="1">
    <location>
        <begin position="205"/>
        <end position="219"/>
    </location>
</feature>
<evidence type="ECO:0000256" key="2">
    <source>
        <dbReference type="SAM" id="Phobius"/>
    </source>
</evidence>
<dbReference type="KEGG" id="scor:J3U87_11225"/>
<keyword evidence="4" id="KW-1185">Reference proteome</keyword>
<dbReference type="SUPFAM" id="SSF47413">
    <property type="entry name" value="lambda repressor-like DNA-binding domains"/>
    <property type="match status" value="1"/>
</dbReference>
<evidence type="ECO:0000313" key="3">
    <source>
        <dbReference type="EMBL" id="QTD53024.1"/>
    </source>
</evidence>
<gene>
    <name evidence="3" type="ORF">J3U87_11225</name>
</gene>
<keyword evidence="2" id="KW-0812">Transmembrane</keyword>
<evidence type="ECO:0000256" key="1">
    <source>
        <dbReference type="SAM" id="MobiDB-lite"/>
    </source>
</evidence>
<sequence length="365" mass="40248">MTIGEKLKRARKKLNLELDDVARDTKIAKMFLIAMENDDVTALPGGVYTRNFLRTYAQFLRLDEDIITAEYHEQYEIKPHFVLQQEQTKMDDGDYKRQRRRHLLIMLIVLLVAALIGAFVFEPWGLIPSDSGESHPQLGSDVRSLPLPTDRIDSSPGDAGTNPIGAGTVTTTAGSATTAPSQAGTSPPPSDVQTRDVSASSAADRPLRPPDSIEDRNSLDESASSPAAREDDPAPGSGDPSQPTPPMRDDLLPVHELDGLTIVNGEAERLEDLFIIYAMAPVRIEVYIDGASQTNRQIEAGDYRAYRTGYLHTIKIWDLERVVIQEGSNVFRPGSDRSGSVLVTDFKSGRFIESLQRVLEESTEN</sequence>
<proteinExistence type="predicted"/>
<dbReference type="PANTHER" id="PTHR34475:SF1">
    <property type="entry name" value="CYTOSKELETON PROTEIN RODZ"/>
    <property type="match status" value="1"/>
</dbReference>
<dbReference type="AlphaFoldDB" id="A0A8A4TV74"/>
<dbReference type="PANTHER" id="PTHR34475">
    <property type="match status" value="1"/>
</dbReference>
<feature type="transmembrane region" description="Helical" evidence="2">
    <location>
        <begin position="103"/>
        <end position="121"/>
    </location>
</feature>
<feature type="region of interest" description="Disordered" evidence="1">
    <location>
        <begin position="131"/>
        <end position="252"/>
    </location>
</feature>
<dbReference type="Proteomes" id="UP000663929">
    <property type="component" value="Chromosome"/>
</dbReference>
<accession>A0A8A4TV74</accession>
<organism evidence="3 4">
    <name type="scientific">Sulfidibacter corallicola</name>
    <dbReference type="NCBI Taxonomy" id="2818388"/>
    <lineage>
        <taxon>Bacteria</taxon>
        <taxon>Pseudomonadati</taxon>
        <taxon>Acidobacteriota</taxon>
        <taxon>Holophagae</taxon>
        <taxon>Acanthopleuribacterales</taxon>
        <taxon>Acanthopleuribacteraceae</taxon>
        <taxon>Sulfidibacter</taxon>
    </lineage>
</organism>
<dbReference type="InterPro" id="IPR010982">
    <property type="entry name" value="Lambda_DNA-bd_dom_sf"/>
</dbReference>
<protein>
    <submittedName>
        <fullName evidence="3">Helix-turn-helix domain-containing protein</fullName>
    </submittedName>
</protein>
<dbReference type="InterPro" id="IPR001387">
    <property type="entry name" value="Cro/C1-type_HTH"/>
</dbReference>
<reference evidence="3" key="1">
    <citation type="submission" date="2021-03" db="EMBL/GenBank/DDBJ databases">
        <title>Acanthopleuribacteraceae sp. M133.</title>
        <authorList>
            <person name="Wang G."/>
        </authorList>
    </citation>
    <scope>NUCLEOTIDE SEQUENCE</scope>
    <source>
        <strain evidence="3">M133</strain>
    </source>
</reference>
<evidence type="ECO:0000313" key="4">
    <source>
        <dbReference type="Proteomes" id="UP000663929"/>
    </source>
</evidence>
<dbReference type="Gene3D" id="1.10.260.40">
    <property type="entry name" value="lambda repressor-like DNA-binding domains"/>
    <property type="match status" value="1"/>
</dbReference>
<keyword evidence="2" id="KW-0472">Membrane</keyword>
<dbReference type="GO" id="GO:0003677">
    <property type="term" value="F:DNA binding"/>
    <property type="evidence" value="ECO:0007669"/>
    <property type="project" value="InterPro"/>
</dbReference>
<dbReference type="Pfam" id="PF13413">
    <property type="entry name" value="HTH_25"/>
    <property type="match status" value="1"/>
</dbReference>
<name>A0A8A4TV74_SULCO</name>
<feature type="compositionally biased region" description="Polar residues" evidence="1">
    <location>
        <begin position="191"/>
        <end position="201"/>
    </location>
</feature>
<dbReference type="EMBL" id="CP071793">
    <property type="protein sequence ID" value="QTD53024.1"/>
    <property type="molecule type" value="Genomic_DNA"/>
</dbReference>
<dbReference type="InterPro" id="IPR050400">
    <property type="entry name" value="Bact_Cytoskel_RodZ"/>
</dbReference>
<dbReference type="CDD" id="cd00093">
    <property type="entry name" value="HTH_XRE"/>
    <property type="match status" value="1"/>
</dbReference>